<dbReference type="PROSITE" id="PS50207">
    <property type="entry name" value="CASPASE_P10"/>
    <property type="match status" value="1"/>
</dbReference>
<dbReference type="GO" id="GO:0045751">
    <property type="term" value="P:negative regulation of Toll signaling pathway"/>
    <property type="evidence" value="ECO:0007669"/>
    <property type="project" value="UniProtKB-ARBA"/>
</dbReference>
<feature type="domain" description="Caspase family p20" evidence="10">
    <location>
        <begin position="263"/>
        <end position="385"/>
    </location>
</feature>
<keyword evidence="6" id="KW-0865">Zymogen</keyword>
<dbReference type="InterPro" id="IPR016129">
    <property type="entry name" value="Caspase_his_AS"/>
</dbReference>
<evidence type="ECO:0000259" key="9">
    <source>
        <dbReference type="PROSITE" id="PS50207"/>
    </source>
</evidence>
<feature type="region of interest" description="Disordered" evidence="8">
    <location>
        <begin position="120"/>
        <end position="222"/>
    </location>
</feature>
<evidence type="ECO:0000256" key="6">
    <source>
        <dbReference type="ARBA" id="ARBA00023145"/>
    </source>
</evidence>
<dbReference type="GO" id="GO:0016322">
    <property type="term" value="P:neuron remodeling"/>
    <property type="evidence" value="ECO:0007669"/>
    <property type="project" value="UniProtKB-ARBA"/>
</dbReference>
<organism evidence="11 12">
    <name type="scientific">Coptotermes formosanus</name>
    <name type="common">Formosan subterranean termite</name>
    <dbReference type="NCBI Taxonomy" id="36987"/>
    <lineage>
        <taxon>Eukaryota</taxon>
        <taxon>Metazoa</taxon>
        <taxon>Ecdysozoa</taxon>
        <taxon>Arthropoda</taxon>
        <taxon>Hexapoda</taxon>
        <taxon>Insecta</taxon>
        <taxon>Pterygota</taxon>
        <taxon>Neoptera</taxon>
        <taxon>Polyneoptera</taxon>
        <taxon>Dictyoptera</taxon>
        <taxon>Blattodea</taxon>
        <taxon>Blattoidea</taxon>
        <taxon>Termitoidae</taxon>
        <taxon>Rhinotermitidae</taxon>
        <taxon>Coptotermes</taxon>
    </lineage>
</organism>
<dbReference type="InParanoid" id="A0A6L2PQP4"/>
<dbReference type="PROSITE" id="PS01122">
    <property type="entry name" value="CASPASE_CYS"/>
    <property type="match status" value="1"/>
</dbReference>
<evidence type="ECO:0000313" key="11">
    <source>
        <dbReference type="EMBL" id="GFG33890.1"/>
    </source>
</evidence>
<dbReference type="SUPFAM" id="SSF52129">
    <property type="entry name" value="Caspase-like"/>
    <property type="match status" value="1"/>
</dbReference>
<dbReference type="AlphaFoldDB" id="A0A6L2PQP4"/>
<dbReference type="PRINTS" id="PR00376">
    <property type="entry name" value="IL1BCENZYME"/>
</dbReference>
<dbReference type="PROSITE" id="PS50208">
    <property type="entry name" value="CASPASE_P20"/>
    <property type="match status" value="1"/>
</dbReference>
<feature type="compositionally biased region" description="Polar residues" evidence="8">
    <location>
        <begin position="196"/>
        <end position="215"/>
    </location>
</feature>
<dbReference type="InterPro" id="IPR002138">
    <property type="entry name" value="Pept_C14_p10"/>
</dbReference>
<keyword evidence="5" id="KW-0788">Thiol protease</keyword>
<evidence type="ECO:0000256" key="3">
    <source>
        <dbReference type="ARBA" id="ARBA00022703"/>
    </source>
</evidence>
<dbReference type="GO" id="GO:0005737">
    <property type="term" value="C:cytoplasm"/>
    <property type="evidence" value="ECO:0007669"/>
    <property type="project" value="TreeGrafter"/>
</dbReference>
<comment type="caution">
    <text evidence="11">The sequence shown here is derived from an EMBL/GenBank/DDBJ whole genome shotgun (WGS) entry which is preliminary data.</text>
</comment>
<dbReference type="InterPro" id="IPR033139">
    <property type="entry name" value="Caspase_cys_AS"/>
</dbReference>
<evidence type="ECO:0000313" key="12">
    <source>
        <dbReference type="Proteomes" id="UP000502823"/>
    </source>
</evidence>
<dbReference type="OrthoDB" id="6116485at2759"/>
<name>A0A6L2PQP4_COPFO</name>
<dbReference type="InterPro" id="IPR029030">
    <property type="entry name" value="Caspase-like_dom_sf"/>
</dbReference>
<evidence type="ECO:0000256" key="4">
    <source>
        <dbReference type="ARBA" id="ARBA00022801"/>
    </source>
</evidence>
<accession>A0A6L2PQP4</accession>
<dbReference type="FunFam" id="3.40.50.1460:FF:000001">
    <property type="entry name" value="Caspase-3 preproprotein"/>
    <property type="match status" value="1"/>
</dbReference>
<dbReference type="GO" id="GO:0006508">
    <property type="term" value="P:proteolysis"/>
    <property type="evidence" value="ECO:0007669"/>
    <property type="project" value="UniProtKB-KW"/>
</dbReference>
<evidence type="ECO:0000259" key="10">
    <source>
        <dbReference type="PROSITE" id="PS50208"/>
    </source>
</evidence>
<evidence type="ECO:0008006" key="13">
    <source>
        <dbReference type="Google" id="ProtNLM"/>
    </source>
</evidence>
<reference evidence="12" key="1">
    <citation type="submission" date="2020-01" db="EMBL/GenBank/DDBJ databases">
        <title>Draft genome sequence of the Termite Coptotermes fromosanus.</title>
        <authorList>
            <person name="Itakura S."/>
            <person name="Yosikawa Y."/>
            <person name="Umezawa K."/>
        </authorList>
    </citation>
    <scope>NUCLEOTIDE SEQUENCE [LARGE SCALE GENOMIC DNA]</scope>
</reference>
<evidence type="ECO:0000256" key="8">
    <source>
        <dbReference type="SAM" id="MobiDB-lite"/>
    </source>
</evidence>
<dbReference type="Pfam" id="PF00656">
    <property type="entry name" value="Peptidase_C14"/>
    <property type="match status" value="1"/>
</dbReference>
<dbReference type="InterPro" id="IPR011600">
    <property type="entry name" value="Pept_C14_caspase"/>
</dbReference>
<protein>
    <recommendedName>
        <fullName evidence="13">Caspase family p20 domain-containing protein</fullName>
    </recommendedName>
</protein>
<gene>
    <name evidence="11" type="ORF">Cfor_07138</name>
</gene>
<keyword evidence="4" id="KW-0378">Hydrolase</keyword>
<keyword evidence="2" id="KW-0645">Protease</keyword>
<feature type="compositionally biased region" description="Basic and acidic residues" evidence="8">
    <location>
        <begin position="140"/>
        <end position="154"/>
    </location>
</feature>
<keyword evidence="3" id="KW-0053">Apoptosis</keyword>
<dbReference type="InterPro" id="IPR015917">
    <property type="entry name" value="Pept_C14A"/>
</dbReference>
<proteinExistence type="inferred from homology"/>
<feature type="domain" description="Caspase family p10" evidence="9">
    <location>
        <begin position="407"/>
        <end position="502"/>
    </location>
</feature>
<dbReference type="PANTHER" id="PTHR10454:SF245">
    <property type="entry name" value="CASPASE-RELATED"/>
    <property type="match status" value="1"/>
</dbReference>
<evidence type="ECO:0000256" key="5">
    <source>
        <dbReference type="ARBA" id="ARBA00022807"/>
    </source>
</evidence>
<evidence type="ECO:0000256" key="7">
    <source>
        <dbReference type="RuleBase" id="RU003971"/>
    </source>
</evidence>
<dbReference type="PROSITE" id="PS01121">
    <property type="entry name" value="CASPASE_HIS"/>
    <property type="match status" value="1"/>
</dbReference>
<dbReference type="CDD" id="cd00032">
    <property type="entry name" value="CASc"/>
    <property type="match status" value="1"/>
</dbReference>
<sequence>MQKVNNNGVEKALFRQLCSERYVVSTSVRRTSRPLALHRHRAEGLCQFDVLLIAAKNKNSEYRMEEIRTEGSQQASNHVSFITEQLQQLLDGRKADGSSCSVGQTRSRFTFDIVNTCATVRDEDEDEGDPFSPTGSDTMEEPKNLKPRERRVSDVIDSIGDCSPCANDDRVVSSPQKISGTRGPDSPVSLGYGSVDSGTPKSSVSTHSDANSSSPKKLLKMPQVDVTDAYPMSQDNVISSSESYEADMPVEKYAEEYNMNHNRRGKAVIFNHDEFKNKSPRPGSAVDVSILEETYKVLGFEVVIHKNLKFTEIQNAIIGLAEEDHSDADCLLVTVLTHGESSKFLHAHDSLYNVEDLWLPFTADKCLSLAGKPKVFIIQACRGEKLDPGVTLRARIGKRTETDSIHAAYKIPTHADFLIAYSSVEGYYSWRNPDTGTWFIQCLCRELQEHASTKDFLKILTRTSRRVAIDHESYNDMIPWQHQQKQVPSFNSMLIRDLYFRPKML</sequence>
<dbReference type="GO" id="GO:1990525">
    <property type="term" value="F:BIR domain binding"/>
    <property type="evidence" value="ECO:0007669"/>
    <property type="project" value="UniProtKB-ARBA"/>
</dbReference>
<dbReference type="Proteomes" id="UP000502823">
    <property type="component" value="Unassembled WGS sequence"/>
</dbReference>
<keyword evidence="12" id="KW-1185">Reference proteome</keyword>
<dbReference type="GO" id="GO:0045476">
    <property type="term" value="P:nurse cell apoptotic process"/>
    <property type="evidence" value="ECO:0007669"/>
    <property type="project" value="UniProtKB-ARBA"/>
</dbReference>
<dbReference type="PANTHER" id="PTHR10454">
    <property type="entry name" value="CASPASE"/>
    <property type="match status" value="1"/>
</dbReference>
<dbReference type="InterPro" id="IPR001309">
    <property type="entry name" value="Pept_C14_p20"/>
</dbReference>
<dbReference type="InterPro" id="IPR002398">
    <property type="entry name" value="Pept_C14"/>
</dbReference>
<evidence type="ECO:0000256" key="2">
    <source>
        <dbReference type="ARBA" id="ARBA00022670"/>
    </source>
</evidence>
<dbReference type="Gene3D" id="3.40.50.1460">
    <property type="match status" value="1"/>
</dbReference>
<evidence type="ECO:0000256" key="1">
    <source>
        <dbReference type="ARBA" id="ARBA00010134"/>
    </source>
</evidence>
<dbReference type="GO" id="GO:0043525">
    <property type="term" value="P:positive regulation of neuron apoptotic process"/>
    <property type="evidence" value="ECO:0007669"/>
    <property type="project" value="TreeGrafter"/>
</dbReference>
<dbReference type="EMBL" id="BLKM01000460">
    <property type="protein sequence ID" value="GFG33890.1"/>
    <property type="molecule type" value="Genomic_DNA"/>
</dbReference>
<comment type="similarity">
    <text evidence="1 7">Belongs to the peptidase C14A family.</text>
</comment>
<dbReference type="SMART" id="SM00115">
    <property type="entry name" value="CASc"/>
    <property type="match status" value="1"/>
</dbReference>
<dbReference type="GO" id="GO:0004197">
    <property type="term" value="F:cysteine-type endopeptidase activity"/>
    <property type="evidence" value="ECO:0007669"/>
    <property type="project" value="InterPro"/>
</dbReference>